<sequence>MLRLVYECWQMILRDYWSSQVRDNNYFRHESDLSTIDPSAVISESHATDSYQNVLFSLLRFRSHTGVYPKRVTVVTHEFKRARFMECHFPAMGFLPRLGSGEVMAFPRVSLIGIDPPEEVTPMESLVQGESLRGIGLWRRDLYGVGQDLASKRIIRGWAPGMVHELCLNGGYEPVVEQLVSWDGGAGNEWFPHIERLPWYYGHPP</sequence>
<dbReference type="EMBL" id="MNBE01000682">
    <property type="protein sequence ID" value="OKO98021.1"/>
    <property type="molecule type" value="Genomic_DNA"/>
</dbReference>
<dbReference type="AlphaFoldDB" id="A0A1Q5TCS9"/>
<gene>
    <name evidence="1" type="ORF">PENSUB_9601</name>
</gene>
<keyword evidence="2" id="KW-1185">Reference proteome</keyword>
<dbReference type="PANTHER" id="PTHR28110">
    <property type="entry name" value="TRANSMEMBRANE PROTEIN"/>
    <property type="match status" value="1"/>
</dbReference>
<accession>A0A1Q5TCS9</accession>
<evidence type="ECO:0000313" key="2">
    <source>
        <dbReference type="Proteomes" id="UP000186955"/>
    </source>
</evidence>
<dbReference type="PANTHER" id="PTHR28110:SF1">
    <property type="entry name" value="TRANSMEMBRANE PROTEIN"/>
    <property type="match status" value="1"/>
</dbReference>
<dbReference type="Proteomes" id="UP000186955">
    <property type="component" value="Unassembled WGS sequence"/>
</dbReference>
<comment type="caution">
    <text evidence="1">The sequence shown here is derived from an EMBL/GenBank/DDBJ whole genome shotgun (WGS) entry which is preliminary data.</text>
</comment>
<reference evidence="1 2" key="1">
    <citation type="submission" date="2016-10" db="EMBL/GenBank/DDBJ databases">
        <title>Genome sequence of the ascomycete fungus Penicillium subrubescens.</title>
        <authorList>
            <person name="De Vries R.P."/>
            <person name="Peng M."/>
            <person name="Dilokpimol A."/>
            <person name="Hilden K."/>
            <person name="Makela M.R."/>
            <person name="Grigoriev I."/>
            <person name="Riley R."/>
            <person name="Granchi Z."/>
        </authorList>
    </citation>
    <scope>NUCLEOTIDE SEQUENCE [LARGE SCALE GENOMIC DNA]</scope>
    <source>
        <strain evidence="1 2">CBS 132785</strain>
    </source>
</reference>
<dbReference type="InterPro" id="IPR055323">
    <property type="entry name" value="C57A10.07/YOR238W"/>
</dbReference>
<organism evidence="1 2">
    <name type="scientific">Penicillium subrubescens</name>
    <dbReference type="NCBI Taxonomy" id="1316194"/>
    <lineage>
        <taxon>Eukaryota</taxon>
        <taxon>Fungi</taxon>
        <taxon>Dikarya</taxon>
        <taxon>Ascomycota</taxon>
        <taxon>Pezizomycotina</taxon>
        <taxon>Eurotiomycetes</taxon>
        <taxon>Eurotiomycetidae</taxon>
        <taxon>Eurotiales</taxon>
        <taxon>Aspergillaceae</taxon>
        <taxon>Penicillium</taxon>
    </lineage>
</organism>
<dbReference type="GO" id="GO:0005737">
    <property type="term" value="C:cytoplasm"/>
    <property type="evidence" value="ECO:0007669"/>
    <property type="project" value="TreeGrafter"/>
</dbReference>
<name>A0A1Q5TCS9_9EURO</name>
<protein>
    <recommendedName>
        <fullName evidence="3">DUF218 domain-containing protein</fullName>
    </recommendedName>
</protein>
<proteinExistence type="predicted"/>
<evidence type="ECO:0000313" key="1">
    <source>
        <dbReference type="EMBL" id="OKO98021.1"/>
    </source>
</evidence>
<evidence type="ECO:0008006" key="3">
    <source>
        <dbReference type="Google" id="ProtNLM"/>
    </source>
</evidence>